<keyword evidence="4" id="KW-1185">Reference proteome</keyword>
<name>A0A425CTU8_APHAT</name>
<evidence type="ECO:0000313" key="3">
    <source>
        <dbReference type="EMBL" id="RQM20493.1"/>
    </source>
</evidence>
<dbReference type="VEuPathDB" id="FungiDB:H257_13176"/>
<sequence>MSPRLTRVASAARKSTVNKFYVHSVDPVPSQSIHSLRIGSFNSRSLPPNLHSRLESYWAHTYRIAIPQVNLSRHQRLNVITAYAPHMDHPRYEAHDFYDSFRTAFPPHPRTLPTAGTIPNGHRTCSTPLQRSAPRTHPLHDPSPSHRPHIPLEDECALSRLRNERAYGPDDVPGEILKHGRFLLAFPSARLLNASFSTGQPLSLAAGTLTYLSKANKAPGACSSLRLIVLLISIRKAISLITLHRISAKVEAFLDPYQSGFRPSRSTADAVWTYKWLVARANKYKDNHYVLGIDLSGAFDTVDSAKLITVLETLLDNNELRLTRLLLASTTLSLRSQQLNRAPFPTNTGVPQRDSLSPVLFVVYIEVASSAALSPMLTTPTSCVHQH</sequence>
<dbReference type="Proteomes" id="UP000284702">
    <property type="component" value="Unassembled WGS sequence"/>
</dbReference>
<dbReference type="PANTHER" id="PTHR19446">
    <property type="entry name" value="REVERSE TRANSCRIPTASES"/>
    <property type="match status" value="1"/>
</dbReference>
<feature type="domain" description="Reverse transcriptase" evidence="2">
    <location>
        <begin position="193"/>
        <end position="387"/>
    </location>
</feature>
<dbReference type="PROSITE" id="PS50878">
    <property type="entry name" value="RT_POL"/>
    <property type="match status" value="1"/>
</dbReference>
<protein>
    <recommendedName>
        <fullName evidence="2">Reverse transcriptase domain-containing protein</fullName>
    </recommendedName>
</protein>
<organism evidence="3 4">
    <name type="scientific">Aphanomyces astaci</name>
    <name type="common">Crayfish plague agent</name>
    <dbReference type="NCBI Taxonomy" id="112090"/>
    <lineage>
        <taxon>Eukaryota</taxon>
        <taxon>Sar</taxon>
        <taxon>Stramenopiles</taxon>
        <taxon>Oomycota</taxon>
        <taxon>Saprolegniomycetes</taxon>
        <taxon>Saprolegniales</taxon>
        <taxon>Verrucalvaceae</taxon>
        <taxon>Aphanomyces</taxon>
    </lineage>
</organism>
<gene>
    <name evidence="3" type="ORF">B5M09_012180</name>
</gene>
<reference evidence="3" key="1">
    <citation type="submission" date="2018-07" db="EMBL/GenBank/DDBJ databases">
        <title>Annotation of Aphanomyces astaci genome assembly.</title>
        <authorList>
            <person name="Studholme D.J."/>
        </authorList>
    </citation>
    <scope>NUCLEOTIDE SEQUENCE [LARGE SCALE GENOMIC DNA]</scope>
    <source>
        <strain evidence="3">Pc</strain>
    </source>
</reference>
<evidence type="ECO:0000256" key="1">
    <source>
        <dbReference type="SAM" id="MobiDB-lite"/>
    </source>
</evidence>
<dbReference type="Pfam" id="PF00078">
    <property type="entry name" value="RVT_1"/>
    <property type="match status" value="1"/>
</dbReference>
<proteinExistence type="predicted"/>
<evidence type="ECO:0000259" key="2">
    <source>
        <dbReference type="PROSITE" id="PS50878"/>
    </source>
</evidence>
<dbReference type="EMBL" id="MZMZ02003861">
    <property type="protein sequence ID" value="RQM20493.1"/>
    <property type="molecule type" value="Genomic_DNA"/>
</dbReference>
<dbReference type="InterPro" id="IPR000477">
    <property type="entry name" value="RT_dom"/>
</dbReference>
<dbReference type="AlphaFoldDB" id="A0A425CTU8"/>
<comment type="caution">
    <text evidence="3">The sequence shown here is derived from an EMBL/GenBank/DDBJ whole genome shotgun (WGS) entry which is preliminary data.</text>
</comment>
<feature type="region of interest" description="Disordered" evidence="1">
    <location>
        <begin position="128"/>
        <end position="150"/>
    </location>
</feature>
<evidence type="ECO:0000313" key="4">
    <source>
        <dbReference type="Proteomes" id="UP000284702"/>
    </source>
</evidence>
<accession>A0A425CTU8</accession>